<feature type="transmembrane region" description="Helical" evidence="10">
    <location>
        <begin position="216"/>
        <end position="235"/>
    </location>
</feature>
<feature type="domain" description="Cation/H+ exchanger transmembrane" evidence="11">
    <location>
        <begin position="848"/>
        <end position="1228"/>
    </location>
</feature>
<gene>
    <name evidence="14" type="primary">103484221</name>
</gene>
<dbReference type="InterPro" id="IPR057290">
    <property type="entry name" value="CHX17_C"/>
</dbReference>
<dbReference type="eggNOG" id="KOG1650">
    <property type="taxonomic scope" value="Eukaryota"/>
</dbReference>
<keyword evidence="2" id="KW-0813">Transport</keyword>
<evidence type="ECO:0008006" key="15">
    <source>
        <dbReference type="Google" id="ProtNLM"/>
    </source>
</evidence>
<accession>A0A9I9CQH8</accession>
<dbReference type="PANTHER" id="PTHR32468:SF17">
    <property type="entry name" value="CATION_H(+) ANTIPORTER 4"/>
    <property type="match status" value="1"/>
</dbReference>
<dbReference type="InterPro" id="IPR038770">
    <property type="entry name" value="Na+/solute_symporter_sf"/>
</dbReference>
<evidence type="ECO:0000256" key="7">
    <source>
        <dbReference type="ARBA" id="ARBA00023065"/>
    </source>
</evidence>
<protein>
    <recommendedName>
        <fullName evidence="15">Cation/H(+) antiporter 10-like</fullName>
    </recommendedName>
</protein>
<feature type="transmembrane region" description="Helical" evidence="10">
    <location>
        <begin position="1033"/>
        <end position="1053"/>
    </location>
</feature>
<feature type="transmembrane region" description="Helical" evidence="10">
    <location>
        <begin position="151"/>
        <end position="174"/>
    </location>
</feature>
<organism evidence="14">
    <name type="scientific">Cucumis melo</name>
    <name type="common">Muskmelon</name>
    <dbReference type="NCBI Taxonomy" id="3656"/>
    <lineage>
        <taxon>Eukaryota</taxon>
        <taxon>Viridiplantae</taxon>
        <taxon>Streptophyta</taxon>
        <taxon>Embryophyta</taxon>
        <taxon>Tracheophyta</taxon>
        <taxon>Spermatophyta</taxon>
        <taxon>Magnoliopsida</taxon>
        <taxon>eudicotyledons</taxon>
        <taxon>Gunneridae</taxon>
        <taxon>Pentapetalae</taxon>
        <taxon>rosids</taxon>
        <taxon>fabids</taxon>
        <taxon>Cucurbitales</taxon>
        <taxon>Cucurbitaceae</taxon>
        <taxon>Benincaseae</taxon>
        <taxon>Cucumis</taxon>
    </lineage>
</organism>
<evidence type="ECO:0000256" key="5">
    <source>
        <dbReference type="ARBA" id="ARBA00022958"/>
    </source>
</evidence>
<feature type="transmembrane region" description="Helical" evidence="10">
    <location>
        <begin position="961"/>
        <end position="982"/>
    </location>
</feature>
<evidence type="ECO:0000256" key="6">
    <source>
        <dbReference type="ARBA" id="ARBA00022989"/>
    </source>
</evidence>
<keyword evidence="6 10" id="KW-1133">Transmembrane helix</keyword>
<feature type="transmembrane region" description="Helical" evidence="10">
    <location>
        <begin position="45"/>
        <end position="64"/>
    </location>
</feature>
<feature type="transmembrane region" description="Helical" evidence="10">
    <location>
        <begin position="1150"/>
        <end position="1168"/>
    </location>
</feature>
<evidence type="ECO:0000256" key="3">
    <source>
        <dbReference type="ARBA" id="ARBA00022538"/>
    </source>
</evidence>
<feature type="domain" description="Cation/H(+) antiporter central" evidence="12">
    <location>
        <begin position="1288"/>
        <end position="1412"/>
    </location>
</feature>
<feature type="transmembrane region" description="Helical" evidence="10">
    <location>
        <begin position="255"/>
        <end position="277"/>
    </location>
</feature>
<feature type="domain" description="Cation/H(+) antiporter central" evidence="12">
    <location>
        <begin position="512"/>
        <end position="636"/>
    </location>
</feature>
<feature type="transmembrane region" description="Helical" evidence="10">
    <location>
        <begin position="119"/>
        <end position="139"/>
    </location>
</feature>
<feature type="transmembrane region" description="Helical" evidence="10">
    <location>
        <begin position="298"/>
        <end position="323"/>
    </location>
</feature>
<comment type="similarity">
    <text evidence="9">Belongs to the monovalent cation:proton antiporter 2 (CPA2) transporter (TC 2.A.37) family. CHX (TC 2.A.37.4) subfamily.</text>
</comment>
<dbReference type="InterPro" id="IPR057291">
    <property type="entry name" value="CHX17_2nd"/>
</dbReference>
<dbReference type="EnsemblPlants" id="MELO3C006977.2.1">
    <property type="protein sequence ID" value="MELO3C006977.2.1"/>
    <property type="gene ID" value="MELO3C006977.2"/>
</dbReference>
<evidence type="ECO:0000256" key="8">
    <source>
        <dbReference type="ARBA" id="ARBA00023136"/>
    </source>
</evidence>
<sequence length="1586" mass="178830">MGKEIQLKPNMTSTICIDLPPYVNSKGIWVEFDDSEWWLKPSLPLLEFQLIVLCFSLAITYFFLKRFAIKPDGKIQKNLNTIYSKNLNPVLRIGLAFGWSWNEWDEAKRKHLNVGSQEVLALLAELGYTLYTFLIAAKVDLRMTVATGKSALLIGISALLLPLITETLVVSMVVEDWELTLRQRLALPALSSFHAKSSFPVVASLVKELHIMNSELGRLGLSSALVNDIFGTFILTMQVQIRRYYLNTSSVSTELGALMMLILVAFFVLRPTMFWIIKQTPQGMPVKSCYIDGVVSLAFLYIVLGNITGHASIIGAYVLGLAIPNGAPLASTLVSKIECLVENVFMPIFVTTCALRADLSKISTTAFDVVFTKLNIILLCVACTVKLVASVSSSKYCKLPFKDALALSLIMCSKGPVELMAYTVSRDNRFIDNELFGCFVVWVLFFATIVPIAVKRLYDPSRKYAGYQNRNIMHLNRFSDKLRLLACIHQHENVNAIIHLLNLSCPTIENSIVVHIFHLIELPGQITPIFISHKRQGNPFDKRSYSQQIIRSFDKFERENEGTAYVECFTSVSPCTKMHNDVCTLALDKIASFIILPFHITWTVDGSIERVDKNVRTLNYSILERAPCSVGIFAHRRKLEHFKARKRSSYSVCVIFLGGKDDREALSYAKRMVNDLRVELTVLRLQASKDYQNRSKSLNSWEHVMDEEVVKDFKGKCLGDERVVYEEEVCTDGQKTALILRKVVDMFDLMIVGRRNGLETPQTDGLDEWNEFPELGHLGDLIASSDINTGTSLLETQLNPNMTSTICIDIPTYVNSKGLWVEFDDSEWWLKPSLPLLEFQLIVLCFSLAITYFFLKRLGISKISCQILTGLAFGWSWNEWDEAKRKNLNIGSQEVLALLAELGYTLYTFLIAAKVDLRMTVATGKRALLIGISALLLPLITETLVVSMVVEDLALTLRQRFALPSLSSFHAIISFPVVASLVKELHIMNSELGRLCLSSALISDFVGTFILIMKGHIKRYHMNTSRISTEVGALMVLILVAFFVLRPAMFWIIKQTPQGMPVKSCYIDGVVFLALLYIVLGTFTGHASIIGAYVMGLAIPDGAPLASTLVSKFECLVEDVFMPIFVTTCALRADLSKISATTFDVVFTKLNIILLCVACTVKFVASVSSSRYCKLPFKDALALSLIMCSKGPVELIFYTIFRDNRFIDNELFGCFVVWILFFATMVPIAVKGLYDPSRKYACYQDRNIMHLNRFSDKLRLLACIHQHENVNAIIHLLNLSCPTIENSIIVHIFHLIELPGRITPIFISHKRQGNSFDKRSYSQQIVHSFDKFERENEGTACVECYTSVSPCTVMHNDVCTLALDKIASFIILPFHITWTVDGSIGRVDKNVRTLNYSILERAPCSVGIFAHRSKLEHFRARKRSSYSVCVIFLGGKDDREALSYAKRMVKDLRVELTVLRLKAPQNYQNRSKLHNSWEYIMDEEVVKDFKGKCLGDERVVYEEKICGDGQETAFLLRKVVDMFDLMIVGRRNGLETPQTDGLNEWNEFPELGYLGDLIASSEINNGTSLLVIQQQQISHHISKHTL</sequence>
<reference evidence="14" key="1">
    <citation type="submission" date="2023-03" db="UniProtKB">
        <authorList>
            <consortium name="EnsemblPlants"/>
        </authorList>
    </citation>
    <scope>IDENTIFICATION</scope>
</reference>
<feature type="transmembrane region" description="Helical" evidence="10">
    <location>
        <begin position="1212"/>
        <end position="1230"/>
    </location>
</feature>
<feature type="transmembrane region" description="Helical" evidence="10">
    <location>
        <begin position="836"/>
        <end position="855"/>
    </location>
</feature>
<feature type="domain" description="Cation/H(+) antiporter C-terminal" evidence="13">
    <location>
        <begin position="1425"/>
        <end position="1575"/>
    </location>
</feature>
<dbReference type="PANTHER" id="PTHR32468">
    <property type="entry name" value="CATION/H + ANTIPORTER"/>
    <property type="match status" value="1"/>
</dbReference>
<evidence type="ECO:0000313" key="14">
    <source>
        <dbReference type="EnsemblPlants" id="MELO3C006977.2.1"/>
    </source>
</evidence>
<feature type="transmembrane region" description="Helical" evidence="10">
    <location>
        <begin position="994"/>
        <end position="1013"/>
    </location>
</feature>
<dbReference type="Pfam" id="PF23256">
    <property type="entry name" value="CHX17_2nd"/>
    <property type="match status" value="2"/>
</dbReference>
<feature type="domain" description="Cation/H(+) antiporter C-terminal" evidence="13">
    <location>
        <begin position="649"/>
        <end position="797"/>
    </location>
</feature>
<feature type="transmembrane region" description="Helical" evidence="10">
    <location>
        <begin position="434"/>
        <end position="454"/>
    </location>
</feature>
<evidence type="ECO:0000256" key="1">
    <source>
        <dbReference type="ARBA" id="ARBA00004141"/>
    </source>
</evidence>
<evidence type="ECO:0000259" key="12">
    <source>
        <dbReference type="Pfam" id="PF23256"/>
    </source>
</evidence>
<evidence type="ECO:0000256" key="4">
    <source>
        <dbReference type="ARBA" id="ARBA00022692"/>
    </source>
</evidence>
<keyword evidence="8 10" id="KW-0472">Membrane</keyword>
<keyword evidence="5" id="KW-0630">Potassium</keyword>
<feature type="transmembrane region" description="Helical" evidence="10">
    <location>
        <begin position="927"/>
        <end position="949"/>
    </location>
</feature>
<dbReference type="InterPro" id="IPR050794">
    <property type="entry name" value="CPA2_transporter"/>
</dbReference>
<keyword evidence="3" id="KW-0633">Potassium transport</keyword>
<keyword evidence="4 10" id="KW-0812">Transmembrane</keyword>
<dbReference type="InterPro" id="IPR006153">
    <property type="entry name" value="Cation/H_exchanger_TM"/>
</dbReference>
<evidence type="ECO:0000256" key="10">
    <source>
        <dbReference type="SAM" id="Phobius"/>
    </source>
</evidence>
<evidence type="ECO:0000259" key="11">
    <source>
        <dbReference type="Pfam" id="PF00999"/>
    </source>
</evidence>
<dbReference type="Pfam" id="PF23259">
    <property type="entry name" value="CHX17_C"/>
    <property type="match status" value="2"/>
</dbReference>
<dbReference type="RefSeq" id="XP_008439404.3">
    <property type="nucleotide sequence ID" value="XM_008441182.3"/>
</dbReference>
<keyword evidence="7" id="KW-0406">Ion transport</keyword>
<feature type="transmembrane region" description="Helical" evidence="10">
    <location>
        <begin position="374"/>
        <end position="392"/>
    </location>
</feature>
<comment type="subcellular location">
    <subcellularLocation>
        <location evidence="1">Membrane</location>
        <topology evidence="1">Multi-pass membrane protein</topology>
    </subcellularLocation>
</comment>
<name>A0A9I9CQH8_CUCME</name>
<proteinExistence type="inferred from homology"/>
<dbReference type="Pfam" id="PF00999">
    <property type="entry name" value="Na_H_Exchanger"/>
    <property type="match status" value="2"/>
</dbReference>
<dbReference type="Gene3D" id="1.20.1530.20">
    <property type="match status" value="2"/>
</dbReference>
<feature type="transmembrane region" description="Helical" evidence="10">
    <location>
        <begin position="1065"/>
        <end position="1095"/>
    </location>
</feature>
<evidence type="ECO:0000256" key="9">
    <source>
        <dbReference type="ARBA" id="ARBA00038341"/>
    </source>
</evidence>
<evidence type="ECO:0000259" key="13">
    <source>
        <dbReference type="Pfam" id="PF23259"/>
    </source>
</evidence>
<evidence type="ECO:0000256" key="2">
    <source>
        <dbReference type="ARBA" id="ARBA00022448"/>
    </source>
</evidence>
<feature type="domain" description="Cation/H+ exchanger transmembrane" evidence="11">
    <location>
        <begin position="93"/>
        <end position="455"/>
    </location>
</feature>